<sequence>MTRSGYSGISLWHETAGDSWQPRPALTGDAEVDVAVVGAGYTGLWTAYYLAEARPDLRIAVLEAEVAGFGASGRNGGWCSALFPASLDKVAAGSSREAALAQHQAMRATVDEVIRVTGVEGIEADIAKGGTVVVARTPAQLERARDEVEHARSWGLDETDVSLLDQAEAERRLAATGTLGATYAPDCAAIHPAKLVRGLARAVESRGVAIYEQTRVSVIEPHRVIVGSGTARGVVTADIVVRATEGYTPTLAGLERELIPVRSLIIATEPLPDLVWSSIGLAERETFSDGRHLLIYGQRTADDRLVFGGRGAPYSFGSKITHADASDRRTHRRLEETLTEMFPAVRGHRITHRWGGVLGIPRDWHASVGYDPTTGLAHAGGYVGDGVATTNLAGRTLRDLILGTDSDLTALPWVGHVSPRWEPEPLRWLGVNAGLRAMTVADAEETATGRSSLVAKVVAPLVGGH</sequence>
<protein>
    <submittedName>
        <fullName evidence="2">FAD-dependent oxidoreductase</fullName>
    </submittedName>
</protein>
<dbReference type="Proteomes" id="UP001142292">
    <property type="component" value="Unassembled WGS sequence"/>
</dbReference>
<dbReference type="Gene3D" id="3.30.9.10">
    <property type="entry name" value="D-Amino Acid Oxidase, subunit A, domain 2"/>
    <property type="match status" value="1"/>
</dbReference>
<dbReference type="Pfam" id="PF01266">
    <property type="entry name" value="DAO"/>
    <property type="match status" value="1"/>
</dbReference>
<dbReference type="PANTHER" id="PTHR13847:SF285">
    <property type="entry name" value="FAD DEPENDENT OXIDOREDUCTASE DOMAIN-CONTAINING PROTEIN"/>
    <property type="match status" value="1"/>
</dbReference>
<comment type="caution">
    <text evidence="2">The sequence shown here is derived from an EMBL/GenBank/DDBJ whole genome shotgun (WGS) entry which is preliminary data.</text>
</comment>
<gene>
    <name evidence="2" type="ORF">GCM10017579_12710</name>
</gene>
<reference evidence="2" key="1">
    <citation type="journal article" date="2014" name="Int. J. Syst. Evol. Microbiol.">
        <title>Complete genome of a new Firmicutes species belonging to the dominant human colonic microbiota ('Ruminococcus bicirculans') reveals two chromosomes and a selective capacity to utilize plant glucans.</title>
        <authorList>
            <consortium name="NISC Comparative Sequencing Program"/>
            <person name="Wegmann U."/>
            <person name="Louis P."/>
            <person name="Goesmann A."/>
            <person name="Henrissat B."/>
            <person name="Duncan S.H."/>
            <person name="Flint H.J."/>
        </authorList>
    </citation>
    <scope>NUCLEOTIDE SEQUENCE</scope>
    <source>
        <strain evidence="2">VKM Ac-1246</strain>
    </source>
</reference>
<dbReference type="InterPro" id="IPR036188">
    <property type="entry name" value="FAD/NAD-bd_sf"/>
</dbReference>
<evidence type="ECO:0000313" key="3">
    <source>
        <dbReference type="Proteomes" id="UP001142292"/>
    </source>
</evidence>
<proteinExistence type="predicted"/>
<dbReference type="InterPro" id="IPR006076">
    <property type="entry name" value="FAD-dep_OxRdtase"/>
</dbReference>
<reference evidence="2" key="2">
    <citation type="submission" date="2023-01" db="EMBL/GenBank/DDBJ databases">
        <authorList>
            <person name="Sun Q."/>
            <person name="Evtushenko L."/>
        </authorList>
    </citation>
    <scope>NUCLEOTIDE SEQUENCE</scope>
    <source>
        <strain evidence="2">VKM Ac-1246</strain>
    </source>
</reference>
<dbReference type="PANTHER" id="PTHR13847">
    <property type="entry name" value="SARCOSINE DEHYDROGENASE-RELATED"/>
    <property type="match status" value="1"/>
</dbReference>
<keyword evidence="3" id="KW-1185">Reference proteome</keyword>
<dbReference type="RefSeq" id="WP_189120800.1">
    <property type="nucleotide sequence ID" value="NZ_BMRK01000030.1"/>
</dbReference>
<dbReference type="Gene3D" id="3.50.50.60">
    <property type="entry name" value="FAD/NAD(P)-binding domain"/>
    <property type="match status" value="1"/>
</dbReference>
<feature type="domain" description="FAD dependent oxidoreductase" evidence="1">
    <location>
        <begin position="33"/>
        <end position="400"/>
    </location>
</feature>
<dbReference type="EMBL" id="BSEL01000003">
    <property type="protein sequence ID" value="GLJ67235.1"/>
    <property type="molecule type" value="Genomic_DNA"/>
</dbReference>
<dbReference type="SUPFAM" id="SSF51905">
    <property type="entry name" value="FAD/NAD(P)-binding domain"/>
    <property type="match status" value="1"/>
</dbReference>
<evidence type="ECO:0000313" key="2">
    <source>
        <dbReference type="EMBL" id="GLJ67235.1"/>
    </source>
</evidence>
<accession>A0ABQ5STA3</accession>
<organism evidence="2 3">
    <name type="scientific">Nocardioides luteus</name>
    <dbReference type="NCBI Taxonomy" id="1844"/>
    <lineage>
        <taxon>Bacteria</taxon>
        <taxon>Bacillati</taxon>
        <taxon>Actinomycetota</taxon>
        <taxon>Actinomycetes</taxon>
        <taxon>Propionibacteriales</taxon>
        <taxon>Nocardioidaceae</taxon>
        <taxon>Nocardioides</taxon>
    </lineage>
</organism>
<name>A0ABQ5STA3_9ACTN</name>
<evidence type="ECO:0000259" key="1">
    <source>
        <dbReference type="Pfam" id="PF01266"/>
    </source>
</evidence>